<evidence type="ECO:0000313" key="3">
    <source>
        <dbReference type="Proteomes" id="UP000297258"/>
    </source>
</evidence>
<name>A0A4Y9STB9_9BURK</name>
<protein>
    <submittedName>
        <fullName evidence="2">Uncharacterized protein</fullName>
    </submittedName>
</protein>
<organism evidence="2 3">
    <name type="scientific">Massilia horti</name>
    <dbReference type="NCBI Taxonomy" id="2562153"/>
    <lineage>
        <taxon>Bacteria</taxon>
        <taxon>Pseudomonadati</taxon>
        <taxon>Pseudomonadota</taxon>
        <taxon>Betaproteobacteria</taxon>
        <taxon>Burkholderiales</taxon>
        <taxon>Oxalobacteraceae</taxon>
        <taxon>Telluria group</taxon>
        <taxon>Massilia</taxon>
    </lineage>
</organism>
<feature type="transmembrane region" description="Helical" evidence="1">
    <location>
        <begin position="45"/>
        <end position="65"/>
    </location>
</feature>
<dbReference type="EMBL" id="SPUM01000136">
    <property type="protein sequence ID" value="TFW28579.1"/>
    <property type="molecule type" value="Genomic_DNA"/>
</dbReference>
<feature type="transmembrane region" description="Helical" evidence="1">
    <location>
        <begin position="20"/>
        <end position="38"/>
    </location>
</feature>
<keyword evidence="1" id="KW-0472">Membrane</keyword>
<reference evidence="2 3" key="1">
    <citation type="submission" date="2019-03" db="EMBL/GenBank/DDBJ databases">
        <title>Draft genome of Massilia hortus sp. nov., a novel bacterial species of the Oxalobacteraceae family.</title>
        <authorList>
            <person name="Peta V."/>
            <person name="Raths R."/>
            <person name="Bucking H."/>
        </authorList>
    </citation>
    <scope>NUCLEOTIDE SEQUENCE [LARGE SCALE GENOMIC DNA]</scope>
    <source>
        <strain evidence="2 3">ONC3</strain>
    </source>
</reference>
<dbReference type="Proteomes" id="UP000297258">
    <property type="component" value="Unassembled WGS sequence"/>
</dbReference>
<evidence type="ECO:0000256" key="1">
    <source>
        <dbReference type="SAM" id="Phobius"/>
    </source>
</evidence>
<evidence type="ECO:0000313" key="2">
    <source>
        <dbReference type="EMBL" id="TFW28579.1"/>
    </source>
</evidence>
<keyword evidence="3" id="KW-1185">Reference proteome</keyword>
<dbReference type="RefSeq" id="WP_135191592.1">
    <property type="nucleotide sequence ID" value="NZ_SPUM01000136.1"/>
</dbReference>
<gene>
    <name evidence="2" type="ORF">E4O92_20875</name>
</gene>
<comment type="caution">
    <text evidence="2">The sequence shown here is derived from an EMBL/GenBank/DDBJ whole genome shotgun (WGS) entry which is preliminary data.</text>
</comment>
<dbReference type="OrthoDB" id="8898775at2"/>
<accession>A0A4Y9STB9</accession>
<sequence length="149" mass="16377">MAYDGAMSDIYKAHQTGQEKYTYFLLAAAGAAIGFAVQKTEGLRFSWWLLPVGLATICWAASFYAGCQNLLWVQSTMFGNMALLQLQNGTHPEQPPGGDYLNAAIEGTRQALHGNAGTAQSYGKWQFRYLVLGSVLFIAWRVAEMARIS</sequence>
<keyword evidence="1" id="KW-1133">Transmembrane helix</keyword>
<proteinExistence type="predicted"/>
<dbReference type="AlphaFoldDB" id="A0A4Y9STB9"/>
<keyword evidence="1" id="KW-0812">Transmembrane</keyword>